<dbReference type="SUPFAM" id="SSF55282">
    <property type="entry name" value="RL5-like"/>
    <property type="match status" value="1"/>
</dbReference>
<evidence type="ECO:0000256" key="2">
    <source>
        <dbReference type="ARBA" id="ARBA00022980"/>
    </source>
</evidence>
<organism evidence="5">
    <name type="scientific">Cavernulicola chilensis</name>
    <dbReference type="NCBI Taxonomy" id="3028028"/>
    <lineage>
        <taxon>Eukaryota</taxon>
        <taxon>Rhodophyta</taxon>
        <taxon>Bangiophyceae</taxon>
        <taxon>Cavernulicolales</taxon>
        <taxon>Cavernulicolaceae</taxon>
        <taxon>Cavernulicola</taxon>
    </lineage>
</organism>
<dbReference type="GO" id="GO:0005840">
    <property type="term" value="C:ribosome"/>
    <property type="evidence" value="ECO:0007669"/>
    <property type="project" value="UniProtKB-KW"/>
</dbReference>
<accession>A0A7H0WB82</accession>
<dbReference type="InterPro" id="IPR022803">
    <property type="entry name" value="Ribosomal_uL5_dom_sf"/>
</dbReference>
<dbReference type="GO" id="GO:1990904">
    <property type="term" value="C:ribonucleoprotein complex"/>
    <property type="evidence" value="ECO:0007669"/>
    <property type="project" value="UniProtKB-KW"/>
</dbReference>
<evidence type="ECO:0000256" key="4">
    <source>
        <dbReference type="ARBA" id="ARBA00035391"/>
    </source>
</evidence>
<dbReference type="RefSeq" id="YP_010007634.1">
    <property type="nucleotide sequence ID" value="NC_053319.1"/>
</dbReference>
<dbReference type="Gene3D" id="3.30.1440.10">
    <property type="match status" value="1"/>
</dbReference>
<dbReference type="EMBL" id="MT270117">
    <property type="protein sequence ID" value="QNR39811.1"/>
    <property type="molecule type" value="Genomic_DNA"/>
</dbReference>
<dbReference type="GO" id="GO:0006412">
    <property type="term" value="P:translation"/>
    <property type="evidence" value="ECO:0007669"/>
    <property type="project" value="InterPro"/>
</dbReference>
<dbReference type="GO" id="GO:0003735">
    <property type="term" value="F:structural constituent of ribosome"/>
    <property type="evidence" value="ECO:0007669"/>
    <property type="project" value="InterPro"/>
</dbReference>
<name>A0A7H0WB82_9RHOD</name>
<evidence type="ECO:0000256" key="1">
    <source>
        <dbReference type="ARBA" id="ARBA00008553"/>
    </source>
</evidence>
<proteinExistence type="inferred from homology"/>
<keyword evidence="3" id="KW-0687">Ribonucleoprotein</keyword>
<comment type="similarity">
    <text evidence="1">Belongs to the universal ribosomal protein uL5 family.</text>
</comment>
<gene>
    <name evidence="5" type="primary">rpl5</name>
    <name evidence="5" type="ORF">CDCH_SybilCave_026</name>
</gene>
<geneLocation type="mitochondrion" evidence="5"/>
<reference evidence="5" key="1">
    <citation type="journal article" date="2020" name="BMC Evol. Biol.">
        <title>Potential causes and consequences of rapid mitochondrial genome evolution in thermoacidophilic Galdieria (Rhodophyta).</title>
        <authorList>
            <person name="Cho C.H."/>
            <person name="Park S.I."/>
            <person name="Ciniglia C."/>
            <person name="Yang E.C."/>
            <person name="Graf L."/>
            <person name="Bhattacharya D."/>
            <person name="Yoon H.S."/>
        </authorList>
    </citation>
    <scope>NUCLEOTIDE SEQUENCE</scope>
</reference>
<dbReference type="PIRSF" id="PIRSF002161">
    <property type="entry name" value="Ribosomal_L5"/>
    <property type="match status" value="1"/>
</dbReference>
<keyword evidence="2 5" id="KW-0689">Ribosomal protein</keyword>
<evidence type="ECO:0000313" key="5">
    <source>
        <dbReference type="EMBL" id="QNR39811.1"/>
    </source>
</evidence>
<dbReference type="GeneID" id="63062120"/>
<sequence length="190" mass="21592">MYIGIPYLEYYYKYVVAPEMCARLQLKSSLDAPRFDKCVVDFTSSRVIHNPEILFLHLLALEWLTSRRGQAIKAKSSIASPNLRVNAEVGSKITLRSSQMYVLMEYLAHHVFPNMPSEKRPGADKPQVYDRPSGFSVAVPDLFLFTQLANQYDNFAQVTGSSRGVKINFKLRSNCTAHSKMLCSLFNFPL</sequence>
<keyword evidence="5" id="KW-0496">Mitochondrion</keyword>
<evidence type="ECO:0000256" key="3">
    <source>
        <dbReference type="ARBA" id="ARBA00023274"/>
    </source>
</evidence>
<protein>
    <recommendedName>
        <fullName evidence="4">50S ribosomal protein L5, chloroplastic</fullName>
    </recommendedName>
</protein>
<dbReference type="AlphaFoldDB" id="A0A7H0WB82"/>
<dbReference type="InterPro" id="IPR002132">
    <property type="entry name" value="Ribosomal_uL5"/>
</dbReference>